<dbReference type="NCBIfam" id="NF000595">
    <property type="entry name" value="PRK00015.1-3"/>
    <property type="match status" value="1"/>
</dbReference>
<dbReference type="GO" id="GO:0005737">
    <property type="term" value="C:cytoplasm"/>
    <property type="evidence" value="ECO:0007669"/>
    <property type="project" value="UniProtKB-SubCell"/>
</dbReference>
<keyword evidence="8 14" id="KW-0963">Cytoplasm</keyword>
<proteinExistence type="inferred from homology"/>
<comment type="similarity">
    <text evidence="5 14 16">Belongs to the RNase HII family.</text>
</comment>
<evidence type="ECO:0000256" key="8">
    <source>
        <dbReference type="ARBA" id="ARBA00022490"/>
    </source>
</evidence>
<comment type="function">
    <text evidence="3 14 16">Endonuclease that specifically degrades the RNA of RNA-DNA hybrids.</text>
</comment>
<dbReference type="PANTHER" id="PTHR10954">
    <property type="entry name" value="RIBONUCLEASE H2 SUBUNIT A"/>
    <property type="match status" value="1"/>
</dbReference>
<dbReference type="InterPro" id="IPR036397">
    <property type="entry name" value="RNaseH_sf"/>
</dbReference>
<evidence type="ECO:0000256" key="15">
    <source>
        <dbReference type="PROSITE-ProRule" id="PRU01319"/>
    </source>
</evidence>
<keyword evidence="19" id="KW-1185">Reference proteome</keyword>
<dbReference type="GO" id="GO:0030145">
    <property type="term" value="F:manganese ion binding"/>
    <property type="evidence" value="ECO:0007669"/>
    <property type="project" value="UniProtKB-UniRule"/>
</dbReference>
<keyword evidence="9 14" id="KW-0540">Nuclease</keyword>
<feature type="binding site" evidence="14 15">
    <location>
        <position position="79"/>
    </location>
    <ligand>
        <name>a divalent metal cation</name>
        <dbReference type="ChEBI" id="CHEBI:60240"/>
    </ligand>
</feature>
<evidence type="ECO:0000256" key="5">
    <source>
        <dbReference type="ARBA" id="ARBA00007383"/>
    </source>
</evidence>
<evidence type="ECO:0000259" key="17">
    <source>
        <dbReference type="PROSITE" id="PS51975"/>
    </source>
</evidence>
<feature type="domain" description="RNase H type-2" evidence="17">
    <location>
        <begin position="73"/>
        <end position="263"/>
    </location>
</feature>
<dbReference type="GO" id="GO:0032299">
    <property type="term" value="C:ribonuclease H2 complex"/>
    <property type="evidence" value="ECO:0007669"/>
    <property type="project" value="TreeGrafter"/>
</dbReference>
<evidence type="ECO:0000313" key="18">
    <source>
        <dbReference type="EMBL" id="QGU96820.1"/>
    </source>
</evidence>
<protein>
    <recommendedName>
        <fullName evidence="7 14">Ribonuclease HII</fullName>
        <shortName evidence="14">RNase HII</shortName>
        <ecNumber evidence="6 14">3.1.26.4</ecNumber>
    </recommendedName>
</protein>
<dbReference type="InterPro" id="IPR001352">
    <property type="entry name" value="RNase_HII/HIII"/>
</dbReference>
<dbReference type="InterPro" id="IPR024567">
    <property type="entry name" value="RNase_HII/HIII_dom"/>
</dbReference>
<comment type="cofactor">
    <cofactor evidence="14 15">
        <name>Mn(2+)</name>
        <dbReference type="ChEBI" id="CHEBI:29035"/>
    </cofactor>
    <cofactor evidence="14 15">
        <name>Mg(2+)</name>
        <dbReference type="ChEBI" id="CHEBI:18420"/>
    </cofactor>
    <text evidence="14 15">Manganese or magnesium. Binds 1 divalent metal ion per monomer in the absence of substrate. May bind a second metal ion after substrate binding.</text>
</comment>
<sequence length="263" mass="29963">MKAGEIKEYVSSILKQEIEYFDYVELMNKLRKDNRKTIQNLSSTVCRFLENKEKEVQRVKNMYDFDKAFQVQGYIAGVDEVGRGPLAGPIVAASVILDLDYNKDKDLILKINDSKKLSPETRKELSYIIKEKAISYCIAELSNLEIDSKGIAWCNNEVLRKAAMELRIKPMLVLSDGYGIKNCGFENEFIIKGDAKSATIACASIIAKVYRDDLMKEYANIYPEYGFDKNAGYGTKGHIEAIKRYGHTPIHRISFLKNILNML</sequence>
<evidence type="ECO:0000256" key="2">
    <source>
        <dbReference type="ARBA" id="ARBA00001946"/>
    </source>
</evidence>
<dbReference type="Pfam" id="PF01351">
    <property type="entry name" value="RNase_HII"/>
    <property type="match status" value="1"/>
</dbReference>
<dbReference type="Proteomes" id="UP000422764">
    <property type="component" value="Chromosome"/>
</dbReference>
<evidence type="ECO:0000256" key="3">
    <source>
        <dbReference type="ARBA" id="ARBA00004065"/>
    </source>
</evidence>
<organism evidence="18 19">
    <name type="scientific">Clostridium bovifaecis</name>
    <dbReference type="NCBI Taxonomy" id="2184719"/>
    <lineage>
        <taxon>Bacteria</taxon>
        <taxon>Bacillati</taxon>
        <taxon>Bacillota</taxon>
        <taxon>Clostridia</taxon>
        <taxon>Eubacteriales</taxon>
        <taxon>Clostridiaceae</taxon>
        <taxon>Clostridium</taxon>
    </lineage>
</organism>
<reference evidence="18 19" key="1">
    <citation type="submission" date="2019-12" db="EMBL/GenBank/DDBJ databases">
        <title>Genome sequenceing of Clostridium bovifaecis.</title>
        <authorList>
            <person name="Yao Y."/>
        </authorList>
    </citation>
    <scope>NUCLEOTIDE SEQUENCE [LARGE SCALE GENOMIC DNA]</scope>
    <source>
        <strain evidence="18 19">BXX</strain>
    </source>
</reference>
<feature type="binding site" evidence="14 15">
    <location>
        <position position="176"/>
    </location>
    <ligand>
        <name>a divalent metal cation</name>
        <dbReference type="ChEBI" id="CHEBI:60240"/>
    </ligand>
</feature>
<dbReference type="InterPro" id="IPR012337">
    <property type="entry name" value="RNaseH-like_sf"/>
</dbReference>
<evidence type="ECO:0000256" key="10">
    <source>
        <dbReference type="ARBA" id="ARBA00022723"/>
    </source>
</evidence>
<feature type="binding site" evidence="14 15">
    <location>
        <position position="80"/>
    </location>
    <ligand>
        <name>a divalent metal cation</name>
        <dbReference type="ChEBI" id="CHEBI:60240"/>
    </ligand>
</feature>
<comment type="catalytic activity">
    <reaction evidence="1 14 15 16">
        <text>Endonucleolytic cleavage to 5'-phosphomonoester.</text>
        <dbReference type="EC" id="3.1.26.4"/>
    </reaction>
</comment>
<dbReference type="EC" id="3.1.26.4" evidence="6 14"/>
<evidence type="ECO:0000256" key="12">
    <source>
        <dbReference type="ARBA" id="ARBA00022801"/>
    </source>
</evidence>
<keyword evidence="11 14" id="KW-0255">Endonuclease</keyword>
<keyword evidence="13 14" id="KW-0464">Manganese</keyword>
<dbReference type="HAMAP" id="MF_00052_B">
    <property type="entry name" value="RNase_HII_B"/>
    <property type="match status" value="1"/>
</dbReference>
<dbReference type="NCBIfam" id="NF000594">
    <property type="entry name" value="PRK00015.1-1"/>
    <property type="match status" value="1"/>
</dbReference>
<dbReference type="GO" id="GO:0003723">
    <property type="term" value="F:RNA binding"/>
    <property type="evidence" value="ECO:0007669"/>
    <property type="project" value="UniProtKB-UniRule"/>
</dbReference>
<evidence type="ECO:0000256" key="4">
    <source>
        <dbReference type="ARBA" id="ARBA00004496"/>
    </source>
</evidence>
<dbReference type="PANTHER" id="PTHR10954:SF18">
    <property type="entry name" value="RIBONUCLEASE HII"/>
    <property type="match status" value="1"/>
</dbReference>
<dbReference type="GO" id="GO:0043137">
    <property type="term" value="P:DNA replication, removal of RNA primer"/>
    <property type="evidence" value="ECO:0007669"/>
    <property type="project" value="TreeGrafter"/>
</dbReference>
<dbReference type="GO" id="GO:0004523">
    <property type="term" value="F:RNA-DNA hybrid ribonuclease activity"/>
    <property type="evidence" value="ECO:0007669"/>
    <property type="project" value="UniProtKB-UniRule"/>
</dbReference>
<dbReference type="PROSITE" id="PS51975">
    <property type="entry name" value="RNASE_H_2"/>
    <property type="match status" value="1"/>
</dbReference>
<dbReference type="AlphaFoldDB" id="A0A6I6EWU2"/>
<keyword evidence="10 14" id="KW-0479">Metal-binding</keyword>
<name>A0A6I6EWU2_9CLOT</name>
<evidence type="ECO:0000256" key="9">
    <source>
        <dbReference type="ARBA" id="ARBA00022722"/>
    </source>
</evidence>
<accession>A0A6I6EWU2</accession>
<evidence type="ECO:0000256" key="13">
    <source>
        <dbReference type="ARBA" id="ARBA00023211"/>
    </source>
</evidence>
<dbReference type="GO" id="GO:0006298">
    <property type="term" value="P:mismatch repair"/>
    <property type="evidence" value="ECO:0007669"/>
    <property type="project" value="TreeGrafter"/>
</dbReference>
<dbReference type="Gene3D" id="3.30.420.10">
    <property type="entry name" value="Ribonuclease H-like superfamily/Ribonuclease H"/>
    <property type="match status" value="1"/>
</dbReference>
<comment type="cofactor">
    <cofactor evidence="2">
        <name>Mg(2+)</name>
        <dbReference type="ChEBI" id="CHEBI:18420"/>
    </cofactor>
</comment>
<evidence type="ECO:0000256" key="14">
    <source>
        <dbReference type="HAMAP-Rule" id="MF_00052"/>
    </source>
</evidence>
<evidence type="ECO:0000256" key="6">
    <source>
        <dbReference type="ARBA" id="ARBA00012180"/>
    </source>
</evidence>
<comment type="subcellular location">
    <subcellularLocation>
        <location evidence="4 14">Cytoplasm</location>
    </subcellularLocation>
</comment>
<evidence type="ECO:0000256" key="16">
    <source>
        <dbReference type="RuleBase" id="RU003515"/>
    </source>
</evidence>
<gene>
    <name evidence="14" type="primary">rnhB</name>
    <name evidence="18" type="ORF">GOM49_09085</name>
</gene>
<evidence type="ECO:0000256" key="11">
    <source>
        <dbReference type="ARBA" id="ARBA00022759"/>
    </source>
</evidence>
<evidence type="ECO:0000256" key="1">
    <source>
        <dbReference type="ARBA" id="ARBA00000077"/>
    </source>
</evidence>
<dbReference type="InterPro" id="IPR022898">
    <property type="entry name" value="RNase_HII"/>
</dbReference>
<keyword evidence="12 14" id="KW-0378">Hydrolase</keyword>
<dbReference type="SUPFAM" id="SSF53098">
    <property type="entry name" value="Ribonuclease H-like"/>
    <property type="match status" value="1"/>
</dbReference>
<dbReference type="EMBL" id="CP046522">
    <property type="protein sequence ID" value="QGU96820.1"/>
    <property type="molecule type" value="Genomic_DNA"/>
</dbReference>
<evidence type="ECO:0000256" key="7">
    <source>
        <dbReference type="ARBA" id="ARBA00019179"/>
    </source>
</evidence>
<evidence type="ECO:0000313" key="19">
    <source>
        <dbReference type="Proteomes" id="UP000422764"/>
    </source>
</evidence>
<dbReference type="CDD" id="cd07182">
    <property type="entry name" value="RNase_HII_bacteria_HII_like"/>
    <property type="match status" value="1"/>
</dbReference>